<evidence type="ECO:0000256" key="8">
    <source>
        <dbReference type="ARBA" id="ARBA00023065"/>
    </source>
</evidence>
<comment type="caution">
    <text evidence="11">The sequence shown here is derived from an EMBL/GenBank/DDBJ whole genome shotgun (WGS) entry which is preliminary data.</text>
</comment>
<reference evidence="11 12" key="1">
    <citation type="journal article" date="2018" name="Mol. Plant">
        <title>The genome of Artemisia annua provides insight into the evolution of Asteraceae family and artemisinin biosynthesis.</title>
        <authorList>
            <person name="Shen Q."/>
            <person name="Zhang L."/>
            <person name="Liao Z."/>
            <person name="Wang S."/>
            <person name="Yan T."/>
            <person name="Shi P."/>
            <person name="Liu M."/>
            <person name="Fu X."/>
            <person name="Pan Q."/>
            <person name="Wang Y."/>
            <person name="Lv Z."/>
            <person name="Lu X."/>
            <person name="Zhang F."/>
            <person name="Jiang W."/>
            <person name="Ma Y."/>
            <person name="Chen M."/>
            <person name="Hao X."/>
            <person name="Li L."/>
            <person name="Tang Y."/>
            <person name="Lv G."/>
            <person name="Zhou Y."/>
            <person name="Sun X."/>
            <person name="Brodelius P.E."/>
            <person name="Rose J.K.C."/>
            <person name="Tang K."/>
        </authorList>
    </citation>
    <scope>NUCLEOTIDE SEQUENCE [LARGE SCALE GENOMIC DNA]</scope>
    <source>
        <strain evidence="12">cv. Huhao1</strain>
        <tissue evidence="11">Leaf</tissue>
    </source>
</reference>
<dbReference type="InterPro" id="IPR038770">
    <property type="entry name" value="Na+/solute_symporter_sf"/>
</dbReference>
<organism evidence="11 12">
    <name type="scientific">Artemisia annua</name>
    <name type="common">Sweet wormwood</name>
    <dbReference type="NCBI Taxonomy" id="35608"/>
    <lineage>
        <taxon>Eukaryota</taxon>
        <taxon>Viridiplantae</taxon>
        <taxon>Streptophyta</taxon>
        <taxon>Embryophyta</taxon>
        <taxon>Tracheophyta</taxon>
        <taxon>Spermatophyta</taxon>
        <taxon>Magnoliopsida</taxon>
        <taxon>eudicotyledons</taxon>
        <taxon>Gunneridae</taxon>
        <taxon>Pentapetalae</taxon>
        <taxon>asterids</taxon>
        <taxon>campanulids</taxon>
        <taxon>Asterales</taxon>
        <taxon>Asteraceae</taxon>
        <taxon>Asteroideae</taxon>
        <taxon>Anthemideae</taxon>
        <taxon>Artemisiinae</taxon>
        <taxon>Artemisia</taxon>
    </lineage>
</organism>
<keyword evidence="8" id="KW-0406">Ion transport</keyword>
<dbReference type="GO" id="GO:0016020">
    <property type="term" value="C:membrane"/>
    <property type="evidence" value="ECO:0007669"/>
    <property type="project" value="InterPro"/>
</dbReference>
<sequence>MVEAIASCHAPMGHDLIIKPSIIRSSRHSPHLYRHLYNGPNRYYKLLHTPAFSTSRRIHYSFHTAAKLPDRTPLLTSTFLGGKRFIISNHRHFQRGGRFRMNAALDVGGAVEVINDLGLDTLTFLAVTVLVVPAFKFVKASPILGFFSAGVVLNQFGLIRNLTDVKVLSEWGILFLLFEMGLELSFARLKALAKFAFGMGLTQVVLSTLAFTAFELPPNGAIGTQILQFLFHSRSDLVNIRSIDEAVVIGAALSLSSSAFVLQLLAEKGELPTRFGSATLGILLLQDIAVVPLLVILPVLESQNLVEESILPMLVKESLKALLGLGLLSFGGKVFLRRIFEAVAEARSSEAFVALCLLTVAGTSLITQKLGFSDTLGAFLAGALLAETNFRTQIEADIRPFRGLLLGLFFVTTGTSIDTQLLIREWPNVLSLLAGLIVIKTLIITAIGPRVGLTLQESVRIGLLLSQGGEFGFVVFSLANRLGVLPLELNKLLIIVVVLSMALTPLLNDLGRKAADFIGENVEEEKPTEVANFDASEPVVILGFGQMSQVLANFLSTPLATGIDGEAGWPFVAFDLDPSIVKESSKLGFPIRYGDGSRAAVLQSAGISSPKAVMVMYEGRQRAVEAVERIRLAFPAIPIYARAKDIPHLLDLKEAGATDAILENAETSLQLGSKLLKGLGVMSDDVNFLSQLVRDSMELQAQTSIVPRDTDPDAMKPLQLRVTDLVATRKPVTALSGKGESVRISQQERDRILMIQEEKPEIENEVPAGEDGRGVLYCELDTDKDKVPDKH</sequence>
<dbReference type="Pfam" id="PF02254">
    <property type="entry name" value="TrkA_N"/>
    <property type="match status" value="1"/>
</dbReference>
<dbReference type="GO" id="GO:1902600">
    <property type="term" value="P:proton transmembrane transport"/>
    <property type="evidence" value="ECO:0007669"/>
    <property type="project" value="InterPro"/>
</dbReference>
<evidence type="ECO:0000256" key="9">
    <source>
        <dbReference type="ARBA" id="ARBA00023136"/>
    </source>
</evidence>
<dbReference type="STRING" id="35608.A0A2U1PA61"/>
<evidence type="ECO:0000256" key="6">
    <source>
        <dbReference type="ARBA" id="ARBA00022958"/>
    </source>
</evidence>
<dbReference type="GO" id="GO:0009507">
    <property type="term" value="C:chloroplast"/>
    <property type="evidence" value="ECO:0007669"/>
    <property type="project" value="TreeGrafter"/>
</dbReference>
<evidence type="ECO:0000313" key="11">
    <source>
        <dbReference type="EMBL" id="PWA82628.1"/>
    </source>
</evidence>
<dbReference type="SUPFAM" id="SSF51735">
    <property type="entry name" value="NAD(P)-binding Rossmann-fold domains"/>
    <property type="match status" value="1"/>
</dbReference>
<evidence type="ECO:0000256" key="5">
    <source>
        <dbReference type="ARBA" id="ARBA00022692"/>
    </source>
</evidence>
<dbReference type="Gene3D" id="3.40.50.720">
    <property type="entry name" value="NAD(P)-binding Rossmann-like Domain"/>
    <property type="match status" value="1"/>
</dbReference>
<dbReference type="PANTHER" id="PTHR46157">
    <property type="entry name" value="K(+) EFFLUX ANTIPORTER 3, CHLOROPLASTIC"/>
    <property type="match status" value="1"/>
</dbReference>
<keyword evidence="4" id="KW-0633">Potassium transport</keyword>
<keyword evidence="6" id="KW-0630">Potassium</keyword>
<keyword evidence="3" id="KW-0050">Antiport</keyword>
<evidence type="ECO:0000256" key="1">
    <source>
        <dbReference type="ARBA" id="ARBA00004127"/>
    </source>
</evidence>
<evidence type="ECO:0000313" key="12">
    <source>
        <dbReference type="Proteomes" id="UP000245207"/>
    </source>
</evidence>
<dbReference type="Gene3D" id="1.20.1530.20">
    <property type="match status" value="1"/>
</dbReference>
<dbReference type="FunFam" id="1.20.1530.20:FF:000011">
    <property type="entry name" value="K(+) efflux antiporter 3, chloroplastic"/>
    <property type="match status" value="1"/>
</dbReference>
<evidence type="ECO:0000256" key="2">
    <source>
        <dbReference type="ARBA" id="ARBA00022448"/>
    </source>
</evidence>
<dbReference type="Proteomes" id="UP000245207">
    <property type="component" value="Unassembled WGS sequence"/>
</dbReference>
<keyword evidence="5" id="KW-0812">Transmembrane</keyword>
<dbReference type="GO" id="GO:0006813">
    <property type="term" value="P:potassium ion transport"/>
    <property type="evidence" value="ECO:0007669"/>
    <property type="project" value="UniProtKB-KW"/>
</dbReference>
<dbReference type="FunFam" id="3.40.50.720:FF:000036">
    <property type="entry name" value="Glutathione-regulated potassium-efflux system protein KefB"/>
    <property type="match status" value="1"/>
</dbReference>
<dbReference type="GO" id="GO:0012505">
    <property type="term" value="C:endomembrane system"/>
    <property type="evidence" value="ECO:0007669"/>
    <property type="project" value="UniProtKB-SubCell"/>
</dbReference>
<accession>A0A2U1PA61</accession>
<evidence type="ECO:0000256" key="3">
    <source>
        <dbReference type="ARBA" id="ARBA00022449"/>
    </source>
</evidence>
<dbReference type="InterPro" id="IPR006153">
    <property type="entry name" value="Cation/H_exchanger_TM"/>
</dbReference>
<evidence type="ECO:0000256" key="7">
    <source>
        <dbReference type="ARBA" id="ARBA00022989"/>
    </source>
</evidence>
<dbReference type="GO" id="GO:0015297">
    <property type="term" value="F:antiporter activity"/>
    <property type="evidence" value="ECO:0007669"/>
    <property type="project" value="UniProtKB-KW"/>
</dbReference>
<gene>
    <name evidence="11" type="ORF">CTI12_AA176730</name>
</gene>
<keyword evidence="12" id="KW-1185">Reference proteome</keyword>
<keyword evidence="9" id="KW-0472">Membrane</keyword>
<dbReference type="OrthoDB" id="4834at2759"/>
<dbReference type="InterPro" id="IPR036291">
    <property type="entry name" value="NAD(P)-bd_dom_sf"/>
</dbReference>
<comment type="subcellular location">
    <subcellularLocation>
        <location evidence="1">Endomembrane system</location>
        <topology evidence="1">Multi-pass membrane protein</topology>
    </subcellularLocation>
</comment>
<keyword evidence="7" id="KW-1133">Transmembrane helix</keyword>
<dbReference type="PANTHER" id="PTHR46157:SF4">
    <property type="entry name" value="K(+) EFFLUX ANTIPORTER 3, CHLOROPLASTIC"/>
    <property type="match status" value="1"/>
</dbReference>
<proteinExistence type="predicted"/>
<keyword evidence="2" id="KW-0813">Transport</keyword>
<evidence type="ECO:0000256" key="4">
    <source>
        <dbReference type="ARBA" id="ARBA00022538"/>
    </source>
</evidence>
<protein>
    <submittedName>
        <fullName evidence="11">K+ efflux antiporter 3</fullName>
    </submittedName>
</protein>
<evidence type="ECO:0000259" key="10">
    <source>
        <dbReference type="PROSITE" id="PS51201"/>
    </source>
</evidence>
<name>A0A2U1PA61_ARTAN</name>
<dbReference type="PROSITE" id="PS51201">
    <property type="entry name" value="RCK_N"/>
    <property type="match status" value="1"/>
</dbReference>
<dbReference type="EMBL" id="PKPP01001451">
    <property type="protein sequence ID" value="PWA82628.1"/>
    <property type="molecule type" value="Genomic_DNA"/>
</dbReference>
<feature type="domain" description="RCK N-terminal" evidence="10">
    <location>
        <begin position="536"/>
        <end position="662"/>
    </location>
</feature>
<dbReference type="InterPro" id="IPR003148">
    <property type="entry name" value="RCK_N"/>
</dbReference>
<dbReference type="AlphaFoldDB" id="A0A2U1PA61"/>
<dbReference type="Pfam" id="PF00999">
    <property type="entry name" value="Na_H_Exchanger"/>
    <property type="match status" value="1"/>
</dbReference>